<keyword evidence="3" id="KW-0808">Transferase</keyword>
<feature type="region of interest" description="Disordered" evidence="12">
    <location>
        <begin position="337"/>
        <end position="504"/>
    </location>
</feature>
<evidence type="ECO:0000256" key="10">
    <source>
        <dbReference type="ARBA" id="ARBA00048679"/>
    </source>
</evidence>
<dbReference type="GO" id="GO:0005524">
    <property type="term" value="F:ATP binding"/>
    <property type="evidence" value="ECO:0007669"/>
    <property type="project" value="UniProtKB-UniRule"/>
</dbReference>
<feature type="compositionally biased region" description="Low complexity" evidence="12">
    <location>
        <begin position="422"/>
        <end position="437"/>
    </location>
</feature>
<evidence type="ECO:0000256" key="9">
    <source>
        <dbReference type="ARBA" id="ARBA00047899"/>
    </source>
</evidence>
<dbReference type="KEGG" id="ccan:109679087"/>
<dbReference type="GO" id="GO:0005737">
    <property type="term" value="C:cytoplasm"/>
    <property type="evidence" value="ECO:0007669"/>
    <property type="project" value="TreeGrafter"/>
</dbReference>
<dbReference type="PANTHER" id="PTHR24346:SF95">
    <property type="entry name" value="SPERM MOTILITY KINASE 3A"/>
    <property type="match status" value="1"/>
</dbReference>
<evidence type="ECO:0000256" key="12">
    <source>
        <dbReference type="SAM" id="MobiDB-lite"/>
    </source>
</evidence>
<evidence type="ECO:0000256" key="3">
    <source>
        <dbReference type="ARBA" id="ARBA00022679"/>
    </source>
</evidence>
<dbReference type="AlphaFoldDB" id="A0A8B7TR41"/>
<name>A0A8B7TR41_CASCN</name>
<feature type="compositionally biased region" description="Pro residues" evidence="12">
    <location>
        <begin position="347"/>
        <end position="356"/>
    </location>
</feature>
<keyword evidence="5" id="KW-0418">Kinase</keyword>
<evidence type="ECO:0000256" key="4">
    <source>
        <dbReference type="ARBA" id="ARBA00022741"/>
    </source>
</evidence>
<dbReference type="OrthoDB" id="9633915at2759"/>
<dbReference type="FunFam" id="3.30.200.20:FF:000003">
    <property type="entry name" value="Non-specific serine/threonine protein kinase"/>
    <property type="match status" value="1"/>
</dbReference>
<keyword evidence="4 11" id="KW-0547">Nucleotide-binding</keyword>
<dbReference type="InterPro" id="IPR011009">
    <property type="entry name" value="Kinase-like_dom_sf"/>
</dbReference>
<comment type="catalytic activity">
    <reaction evidence="10">
        <text>L-seryl-[protein] + ATP = O-phospho-L-seryl-[protein] + ADP + H(+)</text>
        <dbReference type="Rhea" id="RHEA:17989"/>
        <dbReference type="Rhea" id="RHEA-COMP:9863"/>
        <dbReference type="Rhea" id="RHEA-COMP:11604"/>
        <dbReference type="ChEBI" id="CHEBI:15378"/>
        <dbReference type="ChEBI" id="CHEBI:29999"/>
        <dbReference type="ChEBI" id="CHEBI:30616"/>
        <dbReference type="ChEBI" id="CHEBI:83421"/>
        <dbReference type="ChEBI" id="CHEBI:456216"/>
        <dbReference type="EC" id="2.7.11.1"/>
    </reaction>
</comment>
<keyword evidence="2" id="KW-0723">Serine/threonine-protein kinase</keyword>
<comment type="similarity">
    <text evidence="8">Belongs to the protein kinase superfamily. CAMK Ser/Thr protein kinase family. Smok subfamily.</text>
</comment>
<dbReference type="PROSITE" id="PS00107">
    <property type="entry name" value="PROTEIN_KINASE_ATP"/>
    <property type="match status" value="1"/>
</dbReference>
<feature type="compositionally biased region" description="Polar residues" evidence="12">
    <location>
        <begin position="395"/>
        <end position="411"/>
    </location>
</feature>
<accession>A0A8B7TR41</accession>
<dbReference type="PROSITE" id="PS00108">
    <property type="entry name" value="PROTEIN_KINASE_ST"/>
    <property type="match status" value="1"/>
</dbReference>
<protein>
    <recommendedName>
        <fullName evidence="1">non-specific serine/threonine protein kinase</fullName>
        <ecNumber evidence="1">2.7.11.1</ecNumber>
    </recommendedName>
</protein>
<dbReference type="RefSeq" id="XP_020010013.1">
    <property type="nucleotide sequence ID" value="XM_020154424.1"/>
</dbReference>
<dbReference type="PANTHER" id="PTHR24346">
    <property type="entry name" value="MAP/MICROTUBULE AFFINITY-REGULATING KINASE"/>
    <property type="match status" value="1"/>
</dbReference>
<dbReference type="Pfam" id="PF00069">
    <property type="entry name" value="Pkinase"/>
    <property type="match status" value="1"/>
</dbReference>
<dbReference type="GO" id="GO:0035556">
    <property type="term" value="P:intracellular signal transduction"/>
    <property type="evidence" value="ECO:0007669"/>
    <property type="project" value="TreeGrafter"/>
</dbReference>
<dbReference type="InterPro" id="IPR017441">
    <property type="entry name" value="Protein_kinase_ATP_BS"/>
</dbReference>
<gene>
    <name evidence="14" type="primary">LOC109679087</name>
</gene>
<comment type="catalytic activity">
    <reaction evidence="9">
        <text>L-threonyl-[protein] + ATP = O-phospho-L-threonyl-[protein] + ADP + H(+)</text>
        <dbReference type="Rhea" id="RHEA:46608"/>
        <dbReference type="Rhea" id="RHEA-COMP:11060"/>
        <dbReference type="Rhea" id="RHEA-COMP:11605"/>
        <dbReference type="ChEBI" id="CHEBI:15378"/>
        <dbReference type="ChEBI" id="CHEBI:30013"/>
        <dbReference type="ChEBI" id="CHEBI:30616"/>
        <dbReference type="ChEBI" id="CHEBI:61977"/>
        <dbReference type="ChEBI" id="CHEBI:456216"/>
        <dbReference type="EC" id="2.7.11.1"/>
    </reaction>
</comment>
<comment type="function">
    <text evidence="7">May play a role in sperm motility, especially in the regulation of flagellar function.</text>
</comment>
<evidence type="ECO:0000256" key="2">
    <source>
        <dbReference type="ARBA" id="ARBA00022527"/>
    </source>
</evidence>
<reference evidence="14" key="1">
    <citation type="submission" date="2025-08" db="UniProtKB">
        <authorList>
            <consortium name="RefSeq"/>
        </authorList>
    </citation>
    <scope>IDENTIFICATION</scope>
    <source>
        <tissue evidence="14">Leukocyte</tissue>
    </source>
</reference>
<evidence type="ECO:0000259" key="13">
    <source>
        <dbReference type="PROSITE" id="PS50011"/>
    </source>
</evidence>
<organism evidence="14">
    <name type="scientific">Castor canadensis</name>
    <name type="common">American beaver</name>
    <dbReference type="NCBI Taxonomy" id="51338"/>
    <lineage>
        <taxon>Eukaryota</taxon>
        <taxon>Metazoa</taxon>
        <taxon>Chordata</taxon>
        <taxon>Craniata</taxon>
        <taxon>Vertebrata</taxon>
        <taxon>Euteleostomi</taxon>
        <taxon>Mammalia</taxon>
        <taxon>Eutheria</taxon>
        <taxon>Euarchontoglires</taxon>
        <taxon>Glires</taxon>
        <taxon>Rodentia</taxon>
        <taxon>Castorimorpha</taxon>
        <taxon>Castoridae</taxon>
        <taxon>Castor</taxon>
    </lineage>
</organism>
<dbReference type="InterPro" id="IPR008271">
    <property type="entry name" value="Ser/Thr_kinase_AS"/>
</dbReference>
<dbReference type="FunFam" id="1.10.510.10:FF:000571">
    <property type="entry name" value="Maternal embryonic leucine zipper kinase"/>
    <property type="match status" value="1"/>
</dbReference>
<dbReference type="EC" id="2.7.11.1" evidence="1"/>
<feature type="binding site" evidence="11">
    <location>
        <position position="49"/>
    </location>
    <ligand>
        <name>ATP</name>
        <dbReference type="ChEBI" id="CHEBI:30616"/>
    </ligand>
</feature>
<proteinExistence type="inferred from homology"/>
<evidence type="ECO:0000256" key="1">
    <source>
        <dbReference type="ARBA" id="ARBA00012513"/>
    </source>
</evidence>
<dbReference type="SMART" id="SM00220">
    <property type="entry name" value="S_TKc"/>
    <property type="match status" value="1"/>
</dbReference>
<sequence>MAQPGLEASSSGEETLRAQYMVLGRLGQGRYGQVRLAYHCLTGTEVAVKCLKKTVHKALEVDLMRALQHPHVMRLFQVIEAEQHIFLVMEHVGGGQLWHHVLQYGRLREGEARRLFWQMACTLHYCHTKGIAHRDLKPDNILLDKLGNVKVADFGMGTWFMPGQKLHFTCGALAFRAPEVYLGHTYEGPKVDVWSLGVILYFMVTGKLPFKGNSYQELKPRVLKGRYVLPYHISALGWSLINCLLTPNPAQRPTLKEVLLHPWLSHAEDCPPTPSSEKPFPVRLDPTIVVVMTDMGFESRKVRDSLLRRRCDEAACTYHMLQCQKRQGREAIVQLKPVRHRARSCPSPEPPPPFPLPRKTSASVPALRPITTSPHGHPPEDDAQSGQGSGRRTKSASPLSTLQKTTNSPHTAPQPGPAAALSSSSSSCCCHSSGGHTDSSKLSLGTALEENSPPMGKLQGEDTPSVCDAEGAPHPGQPPGGTPPSTSDQRQGWKAVTRRMPAAS</sequence>
<evidence type="ECO:0000256" key="6">
    <source>
        <dbReference type="ARBA" id="ARBA00022840"/>
    </source>
</evidence>
<dbReference type="InterPro" id="IPR000719">
    <property type="entry name" value="Prot_kinase_dom"/>
</dbReference>
<dbReference type="Gene3D" id="1.10.510.10">
    <property type="entry name" value="Transferase(Phosphotransferase) domain 1"/>
    <property type="match status" value="1"/>
</dbReference>
<keyword evidence="6 11" id="KW-0067">ATP-binding</keyword>
<dbReference type="PROSITE" id="PS50011">
    <property type="entry name" value="PROTEIN_KINASE_DOM"/>
    <property type="match status" value="1"/>
</dbReference>
<evidence type="ECO:0000256" key="11">
    <source>
        <dbReference type="PROSITE-ProRule" id="PRU10141"/>
    </source>
</evidence>
<evidence type="ECO:0000313" key="14">
    <source>
        <dbReference type="RefSeq" id="XP_020010013.1"/>
    </source>
</evidence>
<dbReference type="CDD" id="cd14003">
    <property type="entry name" value="STKc_AMPK-like"/>
    <property type="match status" value="1"/>
</dbReference>
<evidence type="ECO:0000256" key="8">
    <source>
        <dbReference type="ARBA" id="ARBA00038181"/>
    </source>
</evidence>
<dbReference type="GO" id="GO:0004674">
    <property type="term" value="F:protein serine/threonine kinase activity"/>
    <property type="evidence" value="ECO:0007669"/>
    <property type="project" value="UniProtKB-KW"/>
</dbReference>
<evidence type="ECO:0000256" key="5">
    <source>
        <dbReference type="ARBA" id="ARBA00022777"/>
    </source>
</evidence>
<evidence type="ECO:0000256" key="7">
    <source>
        <dbReference type="ARBA" id="ARBA00037391"/>
    </source>
</evidence>
<dbReference type="SUPFAM" id="SSF56112">
    <property type="entry name" value="Protein kinase-like (PK-like)"/>
    <property type="match status" value="1"/>
</dbReference>
<feature type="domain" description="Protein kinase" evidence="13">
    <location>
        <begin position="20"/>
        <end position="264"/>
    </location>
</feature>